<dbReference type="InterPro" id="IPR018280">
    <property type="entry name" value="Ribosomal_uS3_CS"/>
</dbReference>
<dbReference type="GO" id="GO:0022627">
    <property type="term" value="C:cytosolic small ribosomal subunit"/>
    <property type="evidence" value="ECO:0007669"/>
    <property type="project" value="TreeGrafter"/>
</dbReference>
<reference evidence="6" key="1">
    <citation type="journal article" date="2019" name="Genome Biol. Evol.">
        <title>Nephromyces represents a diverse and novel lineage of the Apicomplexa that has retained apicoplasts.</title>
        <authorList>
            <person name="Munoz-Gomez S.A."/>
            <person name="Durnin K."/>
            <person name="Eme L."/>
            <person name="Paight C."/>
            <person name="Lane C.E."/>
            <person name="Saffo M.B."/>
            <person name="Slamovits C.H."/>
        </authorList>
    </citation>
    <scope>NUCLEOTIDE SEQUENCE</scope>
    <source>
        <strain evidence="6">705</strain>
    </source>
</reference>
<dbReference type="InterPro" id="IPR036419">
    <property type="entry name" value="Ribosomal_S3_C_sf"/>
</dbReference>
<dbReference type="PROSITE" id="PS00548">
    <property type="entry name" value="RIBOSOMAL_S3"/>
    <property type="match status" value="1"/>
</dbReference>
<comment type="similarity">
    <text evidence="1 4">Belongs to the universal ribosomal protein uS3 family.</text>
</comment>
<name>A0A5C1H8L6_9APIC</name>
<evidence type="ECO:0000256" key="4">
    <source>
        <dbReference type="RuleBase" id="RU003624"/>
    </source>
</evidence>
<dbReference type="PANTHER" id="PTHR11760">
    <property type="entry name" value="30S/40S RIBOSOMAL PROTEIN S3"/>
    <property type="match status" value="1"/>
</dbReference>
<dbReference type="SUPFAM" id="SSF54821">
    <property type="entry name" value="Ribosomal protein S3 C-terminal domain"/>
    <property type="match status" value="1"/>
</dbReference>
<feature type="domain" description="Small ribosomal subunit protein uS3 C-terminal" evidence="5">
    <location>
        <begin position="137"/>
        <end position="220"/>
    </location>
</feature>
<keyword evidence="2 4" id="KW-0689">Ribosomal protein</keyword>
<dbReference type="GO" id="GO:0003735">
    <property type="term" value="F:structural constituent of ribosome"/>
    <property type="evidence" value="ECO:0007669"/>
    <property type="project" value="InterPro"/>
</dbReference>
<evidence type="ECO:0000259" key="5">
    <source>
        <dbReference type="Pfam" id="PF00189"/>
    </source>
</evidence>
<sequence length="224" mass="26954">MGRKVFPNLFRINYYPKYKSFYKPPFTFTKFNNYILNIQLNLEILNFFQQREDNYLILDIKIINLTSNIIIIYLIIPDTKIKIESNLNKNLFNTCILLKKNLYKKYNNKINIFFELIFSKNVYKYTNYIWFIITKLLKQQISIRSIFKNLILDFDKLQQNQNNKIIGFKLKVSGRINGSELAKQEIFKFGSLPLQTIIYDINYTNKKLKTKFGILGIKLWLFIF</sequence>
<dbReference type="Pfam" id="PF00189">
    <property type="entry name" value="Ribosomal_S3_C"/>
    <property type="match status" value="1"/>
</dbReference>
<dbReference type="Gene3D" id="3.30.1140.32">
    <property type="entry name" value="Ribosomal protein S3, C-terminal domain"/>
    <property type="match status" value="1"/>
</dbReference>
<evidence type="ECO:0000313" key="6">
    <source>
        <dbReference type="EMBL" id="QEM01893.1"/>
    </source>
</evidence>
<dbReference type="AlphaFoldDB" id="A0A5C1H8L6"/>
<dbReference type="InterPro" id="IPR057258">
    <property type="entry name" value="Ribosomal_uS3"/>
</dbReference>
<dbReference type="EMBL" id="MK573210">
    <property type="protein sequence ID" value="QEM01893.1"/>
    <property type="molecule type" value="Genomic_DNA"/>
</dbReference>
<accession>A0A5C1H8L6</accession>
<evidence type="ECO:0000256" key="1">
    <source>
        <dbReference type="ARBA" id="ARBA00010761"/>
    </source>
</evidence>
<evidence type="ECO:0000256" key="3">
    <source>
        <dbReference type="ARBA" id="ARBA00023274"/>
    </source>
</evidence>
<dbReference type="InterPro" id="IPR001351">
    <property type="entry name" value="Ribosomal_uS3_C"/>
</dbReference>
<proteinExistence type="inferred from homology"/>
<gene>
    <name evidence="6" type="primary">rps3</name>
</gene>
<organism evidence="6">
    <name type="scientific">Nephromyces sp. ex Molgula occidentalis</name>
    <dbReference type="NCBI Taxonomy" id="2544991"/>
    <lineage>
        <taxon>Eukaryota</taxon>
        <taxon>Sar</taxon>
        <taxon>Alveolata</taxon>
        <taxon>Apicomplexa</taxon>
        <taxon>Aconoidasida</taxon>
        <taxon>Nephromycida</taxon>
        <taxon>Nephromyces</taxon>
    </lineage>
</organism>
<keyword evidence="3 4" id="KW-0687">Ribonucleoprotein</keyword>
<evidence type="ECO:0000256" key="2">
    <source>
        <dbReference type="ARBA" id="ARBA00022980"/>
    </source>
</evidence>
<protein>
    <submittedName>
        <fullName evidence="6">30S ribosomal protein S3</fullName>
    </submittedName>
</protein>
<dbReference type="GO" id="GO:0006412">
    <property type="term" value="P:translation"/>
    <property type="evidence" value="ECO:0007669"/>
    <property type="project" value="InterPro"/>
</dbReference>
<dbReference type="PANTHER" id="PTHR11760:SF19">
    <property type="entry name" value="SMALL RIBOSOMAL SUBUNIT PROTEIN US3C"/>
    <property type="match status" value="1"/>
</dbReference>